<evidence type="ECO:0000256" key="1">
    <source>
        <dbReference type="SAM" id="MobiDB-lite"/>
    </source>
</evidence>
<dbReference type="SUPFAM" id="SSF159774">
    <property type="entry name" value="YerB-like"/>
    <property type="match status" value="1"/>
</dbReference>
<feature type="domain" description="DUF3048" evidence="3">
    <location>
        <begin position="238"/>
        <end position="352"/>
    </location>
</feature>
<dbReference type="InterPro" id="IPR023158">
    <property type="entry name" value="YerB-like_sf"/>
</dbReference>
<feature type="compositionally biased region" description="Low complexity" evidence="1">
    <location>
        <begin position="211"/>
        <end position="226"/>
    </location>
</feature>
<sequence length="370" mass="39655">MRNRGLWIAVASGLLLTACGSAGSSSSPSESATPLPPLPAVWSFTGLPGPIDALSKPVMVVKIENDPVVRPQTGLNSADMVFEELVEGGITRFAAIYQSDIPKAIGPVRSIRHVDAAIASPIADIFVFSGGAPKTMRFVEQKVPASISVVTEGGIGMSRNSKHAPPHNVWLNPGKLIDSIADNKSPSFGFFANENSDLYNPPEIVPIVTDSPVSSPSESPSGTQSPLVSIPEPVAKVSIEFSQWENPVWTWSEATNLWLRSERKKPFENIDGTQFGVDNLVVLSIRTIDAGYKDPAGNYVPRSVLTGTGTGYLLSNGSSQKILWSKERVADIMTLTDEYGNRVTLPTGKTWVSLLPNDEGKIDFTAPKAQ</sequence>
<dbReference type="InterPro" id="IPR021416">
    <property type="entry name" value="DUF3048_N"/>
</dbReference>
<dbReference type="PROSITE" id="PS51257">
    <property type="entry name" value="PROKAR_LIPOPROTEIN"/>
    <property type="match status" value="1"/>
</dbReference>
<dbReference type="Pfam" id="PF17479">
    <property type="entry name" value="DUF3048_C"/>
    <property type="match status" value="1"/>
</dbReference>
<protein>
    <submittedName>
        <fullName evidence="4">Unannotated protein</fullName>
    </submittedName>
</protein>
<reference evidence="4" key="1">
    <citation type="submission" date="2020-05" db="EMBL/GenBank/DDBJ databases">
        <authorList>
            <person name="Chiriac C."/>
            <person name="Salcher M."/>
            <person name="Ghai R."/>
            <person name="Kavagutti S V."/>
        </authorList>
    </citation>
    <scope>NUCLEOTIDE SEQUENCE</scope>
</reference>
<feature type="region of interest" description="Disordered" evidence="1">
    <location>
        <begin position="209"/>
        <end position="228"/>
    </location>
</feature>
<feature type="domain" description="DUF3048" evidence="2">
    <location>
        <begin position="45"/>
        <end position="182"/>
    </location>
</feature>
<accession>A0A6J5ZHV4</accession>
<dbReference type="Gene3D" id="3.50.90.10">
    <property type="entry name" value="YerB-like"/>
    <property type="match status" value="1"/>
</dbReference>
<dbReference type="InterPro" id="IPR035328">
    <property type="entry name" value="DUF3048_C"/>
</dbReference>
<name>A0A6J5ZHV4_9ZZZZ</name>
<evidence type="ECO:0000259" key="3">
    <source>
        <dbReference type="Pfam" id="PF17479"/>
    </source>
</evidence>
<dbReference type="AlphaFoldDB" id="A0A6J5ZHV4"/>
<evidence type="ECO:0000259" key="2">
    <source>
        <dbReference type="Pfam" id="PF11258"/>
    </source>
</evidence>
<dbReference type="Pfam" id="PF11258">
    <property type="entry name" value="DUF3048"/>
    <property type="match status" value="1"/>
</dbReference>
<proteinExistence type="predicted"/>
<evidence type="ECO:0000313" key="4">
    <source>
        <dbReference type="EMBL" id="CAB4342175.1"/>
    </source>
</evidence>
<dbReference type="EMBL" id="CAESAJ010000132">
    <property type="protein sequence ID" value="CAB4342175.1"/>
    <property type="molecule type" value="Genomic_DNA"/>
</dbReference>
<organism evidence="4">
    <name type="scientific">freshwater metagenome</name>
    <dbReference type="NCBI Taxonomy" id="449393"/>
    <lineage>
        <taxon>unclassified sequences</taxon>
        <taxon>metagenomes</taxon>
        <taxon>ecological metagenomes</taxon>
    </lineage>
</organism>
<gene>
    <name evidence="4" type="ORF">UFOPK3770_01057</name>
</gene>